<dbReference type="CDD" id="cd00064">
    <property type="entry name" value="FU"/>
    <property type="match status" value="1"/>
</dbReference>
<comment type="caution">
    <text evidence="2">The sequence shown here is derived from an EMBL/GenBank/DDBJ whole genome shotgun (WGS) entry which is preliminary data.</text>
</comment>
<reference evidence="2" key="1">
    <citation type="submission" date="2021-01" db="EMBL/GenBank/DDBJ databases">
        <authorList>
            <consortium name="Genoscope - CEA"/>
            <person name="William W."/>
        </authorList>
    </citation>
    <scope>NUCLEOTIDE SEQUENCE</scope>
</reference>
<proteinExistence type="predicted"/>
<sequence length="678" mass="78909">MLKIGLIMLSFLNINANEYWSTEYTSFTSTDIMEKDGWFIEGNNGQFSSICDGILLFGGYNVFGSGAKVQRLITLPTHYQLRISFQFWKIDSWDNEHVYFIFDDYVQTDSWYWNTGIVKWGNADNNLNFEQWREVVTNYNFTFPHNQLSLQQLIQTNLQKQNFKVEIQACSPGCQICNNDTPDECLYFQEIEINWLDNFNFDGWTLDQQQFDSMQICLNVLLIGGIGKFTESKILSKQFINLTPHYKIILQVQLWKFDYWNNNIFYLEIDEQIAYQSNLIGQVEVTQLCGENGGDKLLNIYLNNSHNLDRMLINMKSNINSVNGSWGLRAFRLYLAKCYITCLVCSGPKINNCSNCKDGYILHNFECVDVKWITGLKQYFNSYDFVDQDGWTILNTYNNQLPFQKCSFTDIVGGYNLFSKDAQINLYMELPRHKKIRVQLEFWKIKNWDNEFFQVFADGILVEKMQYGKTGESRTCGSTILNIYMTNLDFEFLHSQSSINLMMTSTLTETPDNKSWGIRNFQLFYGVAKDCSNSIIDFITVPSFIATSFFKSSSFSHDQTQKINIEISELGISLEPDFDQTVTVDKDLKKMTISVTWPCFTSDLNFSLIIQKTSYPDYKTITSKCRHKNSNIVKLVLILECIIPLESQIQLYATSTQFQIFQKVDHQNQKLYDLLVNS</sequence>
<feature type="chain" id="PRO_5035737933" evidence="1">
    <location>
        <begin position="17"/>
        <end position="678"/>
    </location>
</feature>
<keyword evidence="3" id="KW-1185">Reference proteome</keyword>
<accession>A0A8S1RRQ1</accession>
<evidence type="ECO:0000256" key="1">
    <source>
        <dbReference type="SAM" id="SignalP"/>
    </source>
</evidence>
<dbReference type="PANTHER" id="PTHR39767">
    <property type="entry name" value="CALCIUM/CALMODULIN-BINDING MEMBRANE PROTEIN PCM4-RELATED"/>
    <property type="match status" value="1"/>
</dbReference>
<dbReference type="AlphaFoldDB" id="A0A8S1RRQ1"/>
<gene>
    <name evidence="2" type="ORF">PSON_ATCC_30995.1.T2060012</name>
</gene>
<dbReference type="Proteomes" id="UP000692954">
    <property type="component" value="Unassembled WGS sequence"/>
</dbReference>
<dbReference type="PANTHER" id="PTHR39767:SF2">
    <property type="entry name" value="CHROMOSOME UNDETERMINED SCAFFOLD_1, WHOLE GENOME SHOTGUN SEQUENCE"/>
    <property type="match status" value="1"/>
</dbReference>
<dbReference type="SMART" id="SM00261">
    <property type="entry name" value="FU"/>
    <property type="match status" value="1"/>
</dbReference>
<dbReference type="OrthoDB" id="10045365at2759"/>
<dbReference type="InterPro" id="IPR006212">
    <property type="entry name" value="Furin_repeat"/>
</dbReference>
<evidence type="ECO:0000313" key="2">
    <source>
        <dbReference type="EMBL" id="CAD8129074.1"/>
    </source>
</evidence>
<dbReference type="EMBL" id="CAJJDN010000206">
    <property type="protein sequence ID" value="CAD8129074.1"/>
    <property type="molecule type" value="Genomic_DNA"/>
</dbReference>
<evidence type="ECO:0000313" key="3">
    <source>
        <dbReference type="Proteomes" id="UP000692954"/>
    </source>
</evidence>
<feature type="signal peptide" evidence="1">
    <location>
        <begin position="1"/>
        <end position="16"/>
    </location>
</feature>
<name>A0A8S1RRQ1_9CILI</name>
<protein>
    <submittedName>
        <fullName evidence="2">Uncharacterized protein</fullName>
    </submittedName>
</protein>
<organism evidence="2 3">
    <name type="scientific">Paramecium sonneborni</name>
    <dbReference type="NCBI Taxonomy" id="65129"/>
    <lineage>
        <taxon>Eukaryota</taxon>
        <taxon>Sar</taxon>
        <taxon>Alveolata</taxon>
        <taxon>Ciliophora</taxon>
        <taxon>Intramacronucleata</taxon>
        <taxon>Oligohymenophorea</taxon>
        <taxon>Peniculida</taxon>
        <taxon>Parameciidae</taxon>
        <taxon>Paramecium</taxon>
    </lineage>
</organism>
<keyword evidence="1" id="KW-0732">Signal</keyword>